<feature type="compositionally biased region" description="Polar residues" evidence="1">
    <location>
        <begin position="260"/>
        <end position="270"/>
    </location>
</feature>
<reference evidence="2" key="1">
    <citation type="journal article" date="2020" name="Stud. Mycol.">
        <title>101 Dothideomycetes genomes: a test case for predicting lifestyles and emergence of pathogens.</title>
        <authorList>
            <person name="Haridas S."/>
            <person name="Albert R."/>
            <person name="Binder M."/>
            <person name="Bloem J."/>
            <person name="Labutti K."/>
            <person name="Salamov A."/>
            <person name="Andreopoulos B."/>
            <person name="Baker S."/>
            <person name="Barry K."/>
            <person name="Bills G."/>
            <person name="Bluhm B."/>
            <person name="Cannon C."/>
            <person name="Castanera R."/>
            <person name="Culley D."/>
            <person name="Daum C."/>
            <person name="Ezra D."/>
            <person name="Gonzalez J."/>
            <person name="Henrissat B."/>
            <person name="Kuo A."/>
            <person name="Liang C."/>
            <person name="Lipzen A."/>
            <person name="Lutzoni F."/>
            <person name="Magnuson J."/>
            <person name="Mondo S."/>
            <person name="Nolan M."/>
            <person name="Ohm R."/>
            <person name="Pangilinan J."/>
            <person name="Park H.-J."/>
            <person name="Ramirez L."/>
            <person name="Alfaro M."/>
            <person name="Sun H."/>
            <person name="Tritt A."/>
            <person name="Yoshinaga Y."/>
            <person name="Zwiers L.-H."/>
            <person name="Turgeon B."/>
            <person name="Goodwin S."/>
            <person name="Spatafora J."/>
            <person name="Crous P."/>
            <person name="Grigoriev I."/>
        </authorList>
    </citation>
    <scope>NUCLEOTIDE SEQUENCE</scope>
    <source>
        <strain evidence="2">CBS 110217</strain>
    </source>
</reference>
<sequence>MKKSYLDRARQFKRPSQPYPDACESIGSKIGLFHGKFWWHAQGKALQDYKAVKAEILGSLDKIFQDTYHSAICVQLFMIGRCETTAKPMVMIFSEEKEARKKAKKALDDTGLMSKLPGFQTGHAATQPGIGALVQPATEEDPEIQMPSSITTTDVLFDPRRDHHALHIPIFAKQSNGGFRRAIAFLVSWRGRYSLLSVAHVFVQSFYERAAHTADLDTTGDDSEVDLGSDIYGGGDEDDVEITSRASMSSSEDAPDVASDTISPASGSSIWTNPADIMDLDARRAEPYSPTNAITEPGLMTINTQPSDLQVLGTLIHVSIEQDYAIIEIATENLAFIMQFIPSQLAIDNVAVEAKDANVVIYNIDESERIDGKLLAETIILRLPGGSTFREFYQVELSANIAWGDCGALILDATTLELYGHIVASSATRHVAFVSPACNIFSDDKLRWICPLITKGLEAKKCENLPNDPIELNQSKTASFDKSSRTTMFQTRQAPSLAKDLHEAESSSEMQGSDFDADSAMSYTSSPSTKATSVQSRSHSPIFLDIDGSNRQQSSISAWQAYRAPPFASIGNSLDPFRTMFQSTYPAISLEELKFHFDRYFGSSAMHTYWIPRVIETPLTFISSLSIAASHHDVIHDRSLESVQTIALRQEAIHLIGQNMTDANKRLTDHNFIALAHLIASEMVGRKETALSWHEKGLEEMVKRRGGLQMLDARIASTISWLMLECAILREERPREVYRHYCSSTSRIHQLSDVDLPESPLYVPNRFHSRFGVPDNLRPSTIELLRNVRMLIDIFLHDSERSERGRRNTQTISNLSSKLWSDIDYPSSFRLSTGEALSRDERRHDAVRITGKLLSNAIHHQVSLSHATSEWPHERNSKQELLKQDPRWLVVGPSLDPEPAWLSDTPPSRVNSAPSFFSKPIIHKISRTGRVINREHFQTETPASEPQDIDRTGDPLQTLKEALEQSDLSDCWGNMAGVLLWISLTAGAASRNSAKSLQKFFSALTVRVSFMLCFEHPEALHSTLLRMSELVEALNTAAKEDQSPERSRDMKRAGVDEDGLHPDPNSPDVTLVKKRKLGTEEYSDVMTNISGEMLMRGVAHKEVLSYAGDSDTEVDDSRELRAKASVAWRCNNEFSWTLVDEADEEPVGSLVAETLSDGDSIEKFLSARKGNAWEEFV</sequence>
<name>A0A9P4GZT8_9PLEO</name>
<feature type="region of interest" description="Disordered" evidence="1">
    <location>
        <begin position="1036"/>
        <end position="1070"/>
    </location>
</feature>
<dbReference type="OrthoDB" id="4159781at2759"/>
<organism evidence="2 3">
    <name type="scientific">Setomelanomma holmii</name>
    <dbReference type="NCBI Taxonomy" id="210430"/>
    <lineage>
        <taxon>Eukaryota</taxon>
        <taxon>Fungi</taxon>
        <taxon>Dikarya</taxon>
        <taxon>Ascomycota</taxon>
        <taxon>Pezizomycotina</taxon>
        <taxon>Dothideomycetes</taxon>
        <taxon>Pleosporomycetidae</taxon>
        <taxon>Pleosporales</taxon>
        <taxon>Pleosporineae</taxon>
        <taxon>Phaeosphaeriaceae</taxon>
        <taxon>Setomelanomma</taxon>
    </lineage>
</organism>
<evidence type="ECO:0000313" key="3">
    <source>
        <dbReference type="Proteomes" id="UP000799777"/>
    </source>
</evidence>
<feature type="compositionally biased region" description="Basic and acidic residues" evidence="1">
    <location>
        <begin position="1038"/>
        <end position="1061"/>
    </location>
</feature>
<dbReference type="Proteomes" id="UP000799777">
    <property type="component" value="Unassembled WGS sequence"/>
</dbReference>
<feature type="region of interest" description="Disordered" evidence="1">
    <location>
        <begin position="217"/>
        <end position="270"/>
    </location>
</feature>
<proteinExistence type="predicted"/>
<feature type="region of interest" description="Disordered" evidence="1">
    <location>
        <begin position="491"/>
        <end position="536"/>
    </location>
</feature>
<feature type="compositionally biased region" description="Polar residues" evidence="1">
    <location>
        <begin position="521"/>
        <end position="536"/>
    </location>
</feature>
<dbReference type="AlphaFoldDB" id="A0A9P4GZT8"/>
<evidence type="ECO:0000256" key="1">
    <source>
        <dbReference type="SAM" id="MobiDB-lite"/>
    </source>
</evidence>
<protein>
    <submittedName>
        <fullName evidence="2">Uncharacterized protein</fullName>
    </submittedName>
</protein>
<accession>A0A9P4GZT8</accession>
<dbReference type="EMBL" id="ML978259">
    <property type="protein sequence ID" value="KAF2025688.1"/>
    <property type="molecule type" value="Genomic_DNA"/>
</dbReference>
<keyword evidence="3" id="KW-1185">Reference proteome</keyword>
<gene>
    <name evidence="2" type="ORF">EK21DRAFT_93008</name>
</gene>
<feature type="compositionally biased region" description="Acidic residues" evidence="1">
    <location>
        <begin position="218"/>
        <end position="227"/>
    </location>
</feature>
<dbReference type="PANTHER" id="PTHR37540">
    <property type="entry name" value="TRANSCRIPTION FACTOR (ACR-2), PUTATIVE-RELATED-RELATED"/>
    <property type="match status" value="1"/>
</dbReference>
<evidence type="ECO:0000313" key="2">
    <source>
        <dbReference type="EMBL" id="KAF2025688.1"/>
    </source>
</evidence>
<dbReference type="PANTHER" id="PTHR37540:SF5">
    <property type="entry name" value="TRANSCRIPTION FACTOR DOMAIN-CONTAINING PROTEIN"/>
    <property type="match status" value="1"/>
</dbReference>
<comment type="caution">
    <text evidence="2">The sequence shown here is derived from an EMBL/GenBank/DDBJ whole genome shotgun (WGS) entry which is preliminary data.</text>
</comment>